<sequence length="1086" mass="113354">MQQSGSFSSALRGGRLGNSRSGGNKGHVRSALSSAIVVALLFAGAGTAAAQDAQDTRYQEQGKVGDADSWRSDEFKADWGLEAIGAHHAYARGLTGRGIRLGIFDSGADSRHADFTGKDLRSILMADPGCTSGAVLDGPDACFYTEGDRAQVSILQYTDEDRALVDLLIQFGWLVPDANEILEGLSGISYETHGTHVAGTMLANRDGNGTHGVAYGADLTTARLFANSYSDVTALLSGIFGVNFGGTEISIGPSSEAVAAMYEQMSAQGVRAINHSWGLASEPSTPEDMDALYNSDGAAEYFNTYVAPSIRDGMLQVWAAGNNDGDIAGIYATLPRWVPEAEQYWLSVANINEGGGIDGSSSICGLSKDWCVSAPGTEITSTVIGGDAEVEYKYDDDGNLIGFEVVGENPQFGYGNLTGTSMAAPHVTGALALLMERFPYLDNPQIRDVLLTTATDLGEAGVDEIYGWGLIDLAKAIDGPGMLRVDTNVAMNAFAGGEKVWDGPAWDDWRNDISGPGRLTKSGIGWLRLSGDNSFGGLSVEDGVLELDGDNALSAAAEVNGGFFVLNGTLRDTDLNVNDGLASIQGTVTGGMTVVGAEGRLHGVGSLGDTRVEGVIAPGNSIGTLRIDGDYTQVAGSVFEAEIQAPDGADLLDISGRADLQGGTVRILRGPGEYLLGQSYNILNAAGGIDGGFAGIDSSAVSPFLDFTFSYSGNAVGLDVSRGMALADAANTRNQRAVATAADALAMDHVLAQRLTQLFPAQAGAALDMLSGELHASAQSVLVDSQQHVRESALARASAGQGAFAHQGDAGSSAWVEVLRGSGTLDGDGNAARTEYSGNTTLVGYDYRFDNGWRLGVLGGTARTDLDARTRASEGDITGYRVGIYAGQAWGSFGVRGGISHDSSEVDIRRSAAFQGLQEQTRVEYDATVTQGFIEAGYRMQAGAWEFEPYLQYAHVGFDIDGFREQGGATALGGSGRDGDVGLATAGLRFNVNLKAAHQADSWLSLRGGLGYRDASGDLLPAATLAWSGADAFTVQGAPLADDATVAELGIAARLSARSLLEFGYRGQFGDDADAQGLNARYSLQF</sequence>
<dbReference type="Proteomes" id="UP000320431">
    <property type="component" value="Unassembled WGS sequence"/>
</dbReference>
<dbReference type="InterPro" id="IPR005546">
    <property type="entry name" value="Autotransporte_beta"/>
</dbReference>
<dbReference type="GO" id="GO:0019867">
    <property type="term" value="C:outer membrane"/>
    <property type="evidence" value="ECO:0007669"/>
    <property type="project" value="InterPro"/>
</dbReference>
<dbReference type="GO" id="GO:0016485">
    <property type="term" value="P:protein processing"/>
    <property type="evidence" value="ECO:0007669"/>
    <property type="project" value="TreeGrafter"/>
</dbReference>
<feature type="active site" description="Charge relay system" evidence="5">
    <location>
        <position position="105"/>
    </location>
</feature>
<dbReference type="EMBL" id="VICD02000100">
    <property type="protein sequence ID" value="KAB8192927.1"/>
    <property type="molecule type" value="Genomic_DNA"/>
</dbReference>
<keyword evidence="1 5" id="KW-0645">Protease</keyword>
<dbReference type="NCBIfam" id="TIGR01414">
    <property type="entry name" value="autotrans_barl"/>
    <property type="match status" value="1"/>
</dbReference>
<dbReference type="PROSITE" id="PS51208">
    <property type="entry name" value="AUTOTRANSPORTER"/>
    <property type="match status" value="1"/>
</dbReference>
<evidence type="ECO:0000256" key="2">
    <source>
        <dbReference type="ARBA" id="ARBA00022729"/>
    </source>
</evidence>
<dbReference type="InterPro" id="IPR023828">
    <property type="entry name" value="Peptidase_S8_Ser-AS"/>
</dbReference>
<feature type="compositionally biased region" description="Low complexity" evidence="6">
    <location>
        <begin position="11"/>
        <end position="22"/>
    </location>
</feature>
<evidence type="ECO:0000256" key="3">
    <source>
        <dbReference type="ARBA" id="ARBA00022801"/>
    </source>
</evidence>
<keyword evidence="4 5" id="KW-0720">Serine protease</keyword>
<feature type="region of interest" description="Disordered" evidence="6">
    <location>
        <begin position="1"/>
        <end position="25"/>
    </location>
</feature>
<comment type="caution">
    <text evidence="8">The sequence shown here is derived from an EMBL/GenBank/DDBJ whole genome shotgun (WGS) entry which is preliminary data.</text>
</comment>
<feature type="active site" description="Charge relay system" evidence="5">
    <location>
        <position position="421"/>
    </location>
</feature>
<dbReference type="PRINTS" id="PR00723">
    <property type="entry name" value="SUBTILISIN"/>
</dbReference>
<accession>A0A508AX43</accession>
<evidence type="ECO:0000256" key="4">
    <source>
        <dbReference type="ARBA" id="ARBA00022825"/>
    </source>
</evidence>
<dbReference type="SMART" id="SM00869">
    <property type="entry name" value="Autotransporter"/>
    <property type="match status" value="1"/>
</dbReference>
<dbReference type="PROSITE" id="PS00137">
    <property type="entry name" value="SUBTILASE_HIS"/>
    <property type="match status" value="1"/>
</dbReference>
<dbReference type="InterPro" id="IPR006315">
    <property type="entry name" value="OM_autotransptr_brl_dom"/>
</dbReference>
<dbReference type="SUPFAM" id="SSF103515">
    <property type="entry name" value="Autotransporter"/>
    <property type="match status" value="1"/>
</dbReference>
<dbReference type="PANTHER" id="PTHR42884">
    <property type="entry name" value="PROPROTEIN CONVERTASE SUBTILISIN/KEXIN-RELATED"/>
    <property type="match status" value="1"/>
</dbReference>
<dbReference type="InterPro" id="IPR000209">
    <property type="entry name" value="Peptidase_S8/S53_dom"/>
</dbReference>
<dbReference type="GO" id="GO:0004252">
    <property type="term" value="F:serine-type endopeptidase activity"/>
    <property type="evidence" value="ECO:0007669"/>
    <property type="project" value="UniProtKB-UniRule"/>
</dbReference>
<dbReference type="Pfam" id="PF03797">
    <property type="entry name" value="Autotransporter"/>
    <property type="match status" value="1"/>
</dbReference>
<evidence type="ECO:0000256" key="7">
    <source>
        <dbReference type="SAM" id="SignalP"/>
    </source>
</evidence>
<feature type="signal peptide" evidence="7">
    <location>
        <begin position="1"/>
        <end position="50"/>
    </location>
</feature>
<evidence type="ECO:0000313" key="8">
    <source>
        <dbReference type="EMBL" id="KAB8192927.1"/>
    </source>
</evidence>
<organism evidence="8 9">
    <name type="scientific">Marilutibacter maris</name>
    <dbReference type="NCBI Taxonomy" id="1605891"/>
    <lineage>
        <taxon>Bacteria</taxon>
        <taxon>Pseudomonadati</taxon>
        <taxon>Pseudomonadota</taxon>
        <taxon>Gammaproteobacteria</taxon>
        <taxon>Lysobacterales</taxon>
        <taxon>Lysobacteraceae</taxon>
        <taxon>Marilutibacter</taxon>
    </lineage>
</organism>
<keyword evidence="3 5" id="KW-0378">Hydrolase</keyword>
<comment type="similarity">
    <text evidence="5">Belongs to the peptidase S8 family.</text>
</comment>
<dbReference type="SUPFAM" id="SSF52743">
    <property type="entry name" value="Subtilisin-like"/>
    <property type="match status" value="1"/>
</dbReference>
<evidence type="ECO:0000256" key="6">
    <source>
        <dbReference type="SAM" id="MobiDB-lite"/>
    </source>
</evidence>
<dbReference type="Pfam" id="PF00082">
    <property type="entry name" value="Peptidase_S8"/>
    <property type="match status" value="1"/>
</dbReference>
<dbReference type="PROSITE" id="PS51892">
    <property type="entry name" value="SUBTILASE"/>
    <property type="match status" value="1"/>
</dbReference>
<dbReference type="InterPro" id="IPR036709">
    <property type="entry name" value="Autotransporte_beta_dom_sf"/>
</dbReference>
<dbReference type="PANTHER" id="PTHR42884:SF14">
    <property type="entry name" value="NEUROENDOCRINE CONVERTASE 1"/>
    <property type="match status" value="1"/>
</dbReference>
<dbReference type="PROSITE" id="PS00138">
    <property type="entry name" value="SUBTILASE_SER"/>
    <property type="match status" value="1"/>
</dbReference>
<gene>
    <name evidence="8" type="ORF">FKV24_006800</name>
</gene>
<reference evidence="8 9" key="1">
    <citation type="submission" date="2019-10" db="EMBL/GenBank/DDBJ databases">
        <title>Lysobacter alkalisoli sp. nov., isolated from saline-alkaline soil.</title>
        <authorList>
            <person name="Sun J.-Q."/>
        </authorList>
    </citation>
    <scope>NUCLEOTIDE SEQUENCE [LARGE SCALE GENOMIC DNA]</scope>
    <source>
        <strain evidence="8 9">KCTC 42381</strain>
    </source>
</reference>
<protein>
    <submittedName>
        <fullName evidence="8">S8 family serine peptidase</fullName>
    </submittedName>
</protein>
<dbReference type="Gene3D" id="2.40.128.130">
    <property type="entry name" value="Autotransporter beta-domain"/>
    <property type="match status" value="1"/>
</dbReference>
<dbReference type="GO" id="GO:0005886">
    <property type="term" value="C:plasma membrane"/>
    <property type="evidence" value="ECO:0007669"/>
    <property type="project" value="TreeGrafter"/>
</dbReference>
<evidence type="ECO:0000256" key="1">
    <source>
        <dbReference type="ARBA" id="ARBA00022670"/>
    </source>
</evidence>
<dbReference type="Gene3D" id="3.40.50.200">
    <property type="entry name" value="Peptidase S8/S53 domain"/>
    <property type="match status" value="1"/>
</dbReference>
<dbReference type="InterPro" id="IPR015500">
    <property type="entry name" value="Peptidase_S8_subtilisin-rel"/>
</dbReference>
<feature type="chain" id="PRO_5044005879" evidence="7">
    <location>
        <begin position="51"/>
        <end position="1086"/>
    </location>
</feature>
<feature type="active site" description="Charge relay system" evidence="5">
    <location>
        <position position="193"/>
    </location>
</feature>
<proteinExistence type="inferred from homology"/>
<dbReference type="InterPro" id="IPR034061">
    <property type="entry name" value="Peptidases_S8_Autotransporter"/>
</dbReference>
<evidence type="ECO:0000313" key="9">
    <source>
        <dbReference type="Proteomes" id="UP000320431"/>
    </source>
</evidence>
<dbReference type="AlphaFoldDB" id="A0A508AX43"/>
<name>A0A508AX43_9GAMM</name>
<dbReference type="InterPro" id="IPR022398">
    <property type="entry name" value="Peptidase_S8_His-AS"/>
</dbReference>
<dbReference type="CDD" id="cd04848">
    <property type="entry name" value="Peptidases_S8_Autotransporter_serine_protease_like"/>
    <property type="match status" value="1"/>
</dbReference>
<evidence type="ECO:0000256" key="5">
    <source>
        <dbReference type="PROSITE-ProRule" id="PRU01240"/>
    </source>
</evidence>
<keyword evidence="2 7" id="KW-0732">Signal</keyword>
<dbReference type="InterPro" id="IPR036852">
    <property type="entry name" value="Peptidase_S8/S53_dom_sf"/>
</dbReference>